<dbReference type="EMBL" id="BTSX01000006">
    <property type="protein sequence ID" value="GMT03772.1"/>
    <property type="molecule type" value="Genomic_DNA"/>
</dbReference>
<proteinExistence type="predicted"/>
<comment type="caution">
    <text evidence="1">The sequence shown here is derived from an EMBL/GenBank/DDBJ whole genome shotgun (WGS) entry which is preliminary data.</text>
</comment>
<evidence type="ECO:0000313" key="2">
    <source>
        <dbReference type="Proteomes" id="UP001432027"/>
    </source>
</evidence>
<feature type="non-terminal residue" evidence="1">
    <location>
        <position position="1"/>
    </location>
</feature>
<dbReference type="AlphaFoldDB" id="A0AAV5UAE4"/>
<accession>A0AAV5UAE4</accession>
<feature type="non-terminal residue" evidence="1">
    <location>
        <position position="179"/>
    </location>
</feature>
<protein>
    <submittedName>
        <fullName evidence="1">Uncharacterized protein</fullName>
    </submittedName>
</protein>
<keyword evidence="2" id="KW-1185">Reference proteome</keyword>
<evidence type="ECO:0000313" key="1">
    <source>
        <dbReference type="EMBL" id="GMT03772.1"/>
    </source>
</evidence>
<name>A0AAV5UAE4_9BILA</name>
<reference evidence="1" key="1">
    <citation type="submission" date="2023-10" db="EMBL/GenBank/DDBJ databases">
        <title>Genome assembly of Pristionchus species.</title>
        <authorList>
            <person name="Yoshida K."/>
            <person name="Sommer R.J."/>
        </authorList>
    </citation>
    <scope>NUCLEOTIDE SEQUENCE</scope>
    <source>
        <strain evidence="1">RS0144</strain>
    </source>
</reference>
<gene>
    <name evidence="1" type="ORF">PENTCL1PPCAC_25946</name>
</gene>
<dbReference type="Proteomes" id="UP001432027">
    <property type="component" value="Unassembled WGS sequence"/>
</dbReference>
<sequence>RPARFISMHSHIKTIVLENLIVRSVGHHHIVDSIKNTMGEVTIDRLEITEHEVDDHLKNRIIELCRKHGIQHVFITAHKISMRNFQDFILQLTSLNVTVDLYERGCKSHLLYFKKSIPFWDKMTNELREQGISLRMITMHDPFWTLYDQQLRAHICCAKTNANSSQPLRPVDSPRGFTL</sequence>
<organism evidence="1 2">
    <name type="scientific">Pristionchus entomophagus</name>
    <dbReference type="NCBI Taxonomy" id="358040"/>
    <lineage>
        <taxon>Eukaryota</taxon>
        <taxon>Metazoa</taxon>
        <taxon>Ecdysozoa</taxon>
        <taxon>Nematoda</taxon>
        <taxon>Chromadorea</taxon>
        <taxon>Rhabditida</taxon>
        <taxon>Rhabditina</taxon>
        <taxon>Diplogasteromorpha</taxon>
        <taxon>Diplogasteroidea</taxon>
        <taxon>Neodiplogasteridae</taxon>
        <taxon>Pristionchus</taxon>
    </lineage>
</organism>